<keyword evidence="2" id="KW-1185">Reference proteome</keyword>
<evidence type="ECO:0000313" key="2">
    <source>
        <dbReference type="Proteomes" id="UP001596175"/>
    </source>
</evidence>
<gene>
    <name evidence="1" type="ORF">ACFPK1_02040</name>
</gene>
<comment type="caution">
    <text evidence="1">The sequence shown here is derived from an EMBL/GenBank/DDBJ whole genome shotgun (WGS) entry which is preliminary data.</text>
</comment>
<proteinExistence type="predicted"/>
<name>A0ABV9Z6P9_9PSEU</name>
<dbReference type="EMBL" id="JBHSKG010000001">
    <property type="protein sequence ID" value="MFC5136999.1"/>
    <property type="molecule type" value="Genomic_DNA"/>
</dbReference>
<evidence type="ECO:0000313" key="1">
    <source>
        <dbReference type="EMBL" id="MFC5136999.1"/>
    </source>
</evidence>
<protein>
    <submittedName>
        <fullName evidence="1">Uncharacterized protein</fullName>
    </submittedName>
</protein>
<reference evidence="2" key="1">
    <citation type="journal article" date="2019" name="Int. J. Syst. Evol. Microbiol.">
        <title>The Global Catalogue of Microorganisms (GCM) 10K type strain sequencing project: providing services to taxonomists for standard genome sequencing and annotation.</title>
        <authorList>
            <consortium name="The Broad Institute Genomics Platform"/>
            <consortium name="The Broad Institute Genome Sequencing Center for Infectious Disease"/>
            <person name="Wu L."/>
            <person name="Ma J."/>
        </authorList>
    </citation>
    <scope>NUCLEOTIDE SEQUENCE [LARGE SCALE GENOMIC DNA]</scope>
    <source>
        <strain evidence="2">XZYJ18</strain>
    </source>
</reference>
<organism evidence="1 2">
    <name type="scientific">Actinomycetospora rhizophila</name>
    <dbReference type="NCBI Taxonomy" id="1416876"/>
    <lineage>
        <taxon>Bacteria</taxon>
        <taxon>Bacillati</taxon>
        <taxon>Actinomycetota</taxon>
        <taxon>Actinomycetes</taxon>
        <taxon>Pseudonocardiales</taxon>
        <taxon>Pseudonocardiaceae</taxon>
        <taxon>Actinomycetospora</taxon>
    </lineage>
</organism>
<sequence>MIDDDAEDQPTEFELAQESRIDAALGATSDAVRRIVEDCHNDLGYGIPTIVLGDVGRWYRQAAASTEPDEVRDAQGAAQALSDLYETGEDFLQTVIATGFLEALPQPHEEGRQVVDLLPNALREQQRRMGNWSPD</sequence>
<accession>A0ABV9Z6P9</accession>
<dbReference type="RefSeq" id="WP_378019220.1">
    <property type="nucleotide sequence ID" value="NZ_JBHSKG010000001.1"/>
</dbReference>
<dbReference type="Proteomes" id="UP001596175">
    <property type="component" value="Unassembled WGS sequence"/>
</dbReference>